<organism evidence="2 3">
    <name type="scientific">Brachymonas denitrificans DSM 15123</name>
    <dbReference type="NCBI Taxonomy" id="1121117"/>
    <lineage>
        <taxon>Bacteria</taxon>
        <taxon>Pseudomonadati</taxon>
        <taxon>Pseudomonadota</taxon>
        <taxon>Betaproteobacteria</taxon>
        <taxon>Burkholderiales</taxon>
        <taxon>Comamonadaceae</taxon>
        <taxon>Brachymonas</taxon>
    </lineage>
</organism>
<feature type="chain" id="PRO_5011571080" evidence="1">
    <location>
        <begin position="19"/>
        <end position="165"/>
    </location>
</feature>
<dbReference type="Gene3D" id="2.40.128.640">
    <property type="match status" value="1"/>
</dbReference>
<evidence type="ECO:0000313" key="3">
    <source>
        <dbReference type="Proteomes" id="UP000199531"/>
    </source>
</evidence>
<evidence type="ECO:0000313" key="2">
    <source>
        <dbReference type="EMBL" id="SEN26701.1"/>
    </source>
</evidence>
<sequence length="165" mass="17444">MAVTTTNSRKGLWRVAMAAGVLAGLLSGCSTVDSALGAVGLQRIPSTGPAPVIKVDPVPPASSAAASWTGTYRGVLPCPDCDGVRISLSLFKDATYELQTELIGSDKRHARSGSFTFNADETRITLDANGQNRSFDILPPNRLRMLGKDNAPVTGANAERFILRK</sequence>
<dbReference type="STRING" id="1121117.SAMN02745977_00927"/>
<dbReference type="InterPro" id="IPR007298">
    <property type="entry name" value="Cu-R_lipoprotein_NlpE"/>
</dbReference>
<feature type="signal peptide" evidence="1">
    <location>
        <begin position="1"/>
        <end position="18"/>
    </location>
</feature>
<keyword evidence="2" id="KW-0449">Lipoprotein</keyword>
<proteinExistence type="predicted"/>
<keyword evidence="3" id="KW-1185">Reference proteome</keyword>
<reference evidence="2 3" key="1">
    <citation type="submission" date="2016-10" db="EMBL/GenBank/DDBJ databases">
        <authorList>
            <person name="de Groot N.N."/>
        </authorList>
    </citation>
    <scope>NUCLEOTIDE SEQUENCE [LARGE SCALE GENOMIC DNA]</scope>
    <source>
        <strain evidence="2 3">DSM 15123</strain>
    </source>
</reference>
<name>A0A1H8F4A9_9BURK</name>
<gene>
    <name evidence="2" type="ORF">SAMN02745977_00927</name>
</gene>
<keyword evidence="1" id="KW-0732">Signal</keyword>
<dbReference type="AlphaFoldDB" id="A0A1H8F4A9"/>
<evidence type="ECO:0000256" key="1">
    <source>
        <dbReference type="SAM" id="SignalP"/>
    </source>
</evidence>
<dbReference type="Proteomes" id="UP000199531">
    <property type="component" value="Unassembled WGS sequence"/>
</dbReference>
<dbReference type="Pfam" id="PF04170">
    <property type="entry name" value="NlpE"/>
    <property type="match status" value="1"/>
</dbReference>
<protein>
    <submittedName>
        <fullName evidence="2">Uncharacterized lipoprotein NlpE involved in copper resistance</fullName>
    </submittedName>
</protein>
<dbReference type="EMBL" id="FOCW01000001">
    <property type="protein sequence ID" value="SEN26701.1"/>
    <property type="molecule type" value="Genomic_DNA"/>
</dbReference>
<accession>A0A1H8F4A9</accession>